<feature type="transmembrane region" description="Helical" evidence="1">
    <location>
        <begin position="6"/>
        <end position="26"/>
    </location>
</feature>
<name>A0AAU8MKZ9_9CAUD</name>
<proteinExistence type="predicted"/>
<protein>
    <submittedName>
        <fullName evidence="2">Uncharacterized protein</fullName>
    </submittedName>
</protein>
<keyword evidence="1" id="KW-1133">Transmembrane helix</keyword>
<keyword evidence="1" id="KW-0472">Membrane</keyword>
<evidence type="ECO:0000313" key="2">
    <source>
        <dbReference type="EMBL" id="XCO00601.1"/>
    </source>
</evidence>
<reference evidence="2" key="1">
    <citation type="submission" date="2024-06" db="EMBL/GenBank/DDBJ databases">
        <title>Intestivirid acquisition increases across infancy in a wild primate population.</title>
        <authorList>
            <person name="Schneider-Creas I.A."/>
            <person name="Moya I.L."/>
            <person name="Chiou K.L."/>
            <person name="Baniel A."/>
            <person name="Azanaw Haile A."/>
            <person name="Kebede F."/>
            <person name="Abebe B."/>
            <person name="Snyder-Mackler N."/>
            <person name="Varsani A."/>
        </authorList>
    </citation>
    <scope>NUCLEOTIDE SEQUENCE</scope>
    <source>
        <strain evidence="2">Int_RNL_2018_0288_CRY</strain>
    </source>
</reference>
<organism evidence="2">
    <name type="scientific">Geladintestivirus 2</name>
    <dbReference type="NCBI Taxonomy" id="3233134"/>
    <lineage>
        <taxon>Viruses</taxon>
        <taxon>Duplodnaviria</taxon>
        <taxon>Heunggongvirae</taxon>
        <taxon>Uroviricota</taxon>
        <taxon>Caudoviricetes</taxon>
        <taxon>Crassvirales</taxon>
    </lineage>
</organism>
<accession>A0AAU8MKZ9</accession>
<dbReference type="EMBL" id="PP965500">
    <property type="protein sequence ID" value="XCO00601.1"/>
    <property type="molecule type" value="Genomic_DNA"/>
</dbReference>
<sequence length="29" mass="3447">MTYMYYNLSVSVITWNRTILLIITIIPTI</sequence>
<evidence type="ECO:0000256" key="1">
    <source>
        <dbReference type="SAM" id="Phobius"/>
    </source>
</evidence>
<keyword evidence="1" id="KW-0812">Transmembrane</keyword>